<name>A0A4Z2HWK7_9TELE</name>
<dbReference type="Proteomes" id="UP000314294">
    <property type="component" value="Unassembled WGS sequence"/>
</dbReference>
<proteinExistence type="predicted"/>
<comment type="caution">
    <text evidence="1">The sequence shown here is derived from an EMBL/GenBank/DDBJ whole genome shotgun (WGS) entry which is preliminary data.</text>
</comment>
<accession>A0A4Z2HWK7</accession>
<gene>
    <name evidence="1" type="ORF">EYF80_020589</name>
</gene>
<evidence type="ECO:0000313" key="2">
    <source>
        <dbReference type="Proteomes" id="UP000314294"/>
    </source>
</evidence>
<reference evidence="1 2" key="1">
    <citation type="submission" date="2019-03" db="EMBL/GenBank/DDBJ databases">
        <title>First draft genome of Liparis tanakae, snailfish: a comprehensive survey of snailfish specific genes.</title>
        <authorList>
            <person name="Kim W."/>
            <person name="Song I."/>
            <person name="Jeong J.-H."/>
            <person name="Kim D."/>
            <person name="Kim S."/>
            <person name="Ryu S."/>
            <person name="Song J.Y."/>
            <person name="Lee S.K."/>
        </authorList>
    </citation>
    <scope>NUCLEOTIDE SEQUENCE [LARGE SCALE GENOMIC DNA]</scope>
    <source>
        <tissue evidence="1">Muscle</tissue>
    </source>
</reference>
<dbReference type="AlphaFoldDB" id="A0A4Z2HWK7"/>
<dbReference type="EMBL" id="SRLO01000178">
    <property type="protein sequence ID" value="TNN69272.1"/>
    <property type="molecule type" value="Genomic_DNA"/>
</dbReference>
<sequence length="105" mass="11361">MPVLRRGGWAFSRIRLDMSALLGLQFNRASLSVFSLNSPSHGLTADGGAMQAHLHSGPDVIVSTLKKSCAVALPSSIRRQALLLRGLTTHLHRQSEPSERAFTLS</sequence>
<organism evidence="1 2">
    <name type="scientific">Liparis tanakae</name>
    <name type="common">Tanaka's snailfish</name>
    <dbReference type="NCBI Taxonomy" id="230148"/>
    <lineage>
        <taxon>Eukaryota</taxon>
        <taxon>Metazoa</taxon>
        <taxon>Chordata</taxon>
        <taxon>Craniata</taxon>
        <taxon>Vertebrata</taxon>
        <taxon>Euteleostomi</taxon>
        <taxon>Actinopterygii</taxon>
        <taxon>Neopterygii</taxon>
        <taxon>Teleostei</taxon>
        <taxon>Neoteleostei</taxon>
        <taxon>Acanthomorphata</taxon>
        <taxon>Eupercaria</taxon>
        <taxon>Perciformes</taxon>
        <taxon>Cottioidei</taxon>
        <taxon>Cottales</taxon>
        <taxon>Liparidae</taxon>
        <taxon>Liparis</taxon>
    </lineage>
</organism>
<keyword evidence="2" id="KW-1185">Reference proteome</keyword>
<evidence type="ECO:0000313" key="1">
    <source>
        <dbReference type="EMBL" id="TNN69272.1"/>
    </source>
</evidence>
<protein>
    <submittedName>
        <fullName evidence="1">Uncharacterized protein</fullName>
    </submittedName>
</protein>